<accession>A0A832RSC7</accession>
<keyword evidence="4 6" id="KW-1133">Transmembrane helix</keyword>
<reference evidence="7" key="1">
    <citation type="journal article" date="2020" name="bioRxiv">
        <title>A rank-normalized archaeal taxonomy based on genome phylogeny resolves widespread incomplete and uneven classifications.</title>
        <authorList>
            <person name="Rinke C."/>
            <person name="Chuvochina M."/>
            <person name="Mussig A.J."/>
            <person name="Chaumeil P.-A."/>
            <person name="Waite D.W."/>
            <person name="Whitman W.B."/>
            <person name="Parks D.H."/>
            <person name="Hugenholtz P."/>
        </authorList>
    </citation>
    <scope>NUCLEOTIDE SEQUENCE</scope>
    <source>
        <strain evidence="7">UBA12518</strain>
    </source>
</reference>
<keyword evidence="3 6" id="KW-0812">Transmembrane</keyword>
<feature type="transmembrane region" description="Helical" evidence="6">
    <location>
        <begin position="90"/>
        <end position="119"/>
    </location>
</feature>
<organism evidence="7 8">
    <name type="scientific">Methermicoccus shengliensis</name>
    <dbReference type="NCBI Taxonomy" id="660064"/>
    <lineage>
        <taxon>Archaea</taxon>
        <taxon>Methanobacteriati</taxon>
        <taxon>Methanobacteriota</taxon>
        <taxon>Stenosarchaea group</taxon>
        <taxon>Methanomicrobia</taxon>
        <taxon>Methanosarcinales</taxon>
        <taxon>Methermicoccaceae</taxon>
        <taxon>Methermicoccus</taxon>
    </lineage>
</organism>
<dbReference type="Pfam" id="PF00950">
    <property type="entry name" value="ABC-3"/>
    <property type="match status" value="1"/>
</dbReference>
<dbReference type="GO" id="GO:0055085">
    <property type="term" value="P:transmembrane transport"/>
    <property type="evidence" value="ECO:0007669"/>
    <property type="project" value="InterPro"/>
</dbReference>
<evidence type="ECO:0000256" key="3">
    <source>
        <dbReference type="ARBA" id="ARBA00022692"/>
    </source>
</evidence>
<dbReference type="PANTHER" id="PTHR30477">
    <property type="entry name" value="ABC-TRANSPORTER METAL-BINDING PROTEIN"/>
    <property type="match status" value="1"/>
</dbReference>
<evidence type="ECO:0000256" key="6">
    <source>
        <dbReference type="SAM" id="Phobius"/>
    </source>
</evidence>
<dbReference type="SUPFAM" id="SSF81345">
    <property type="entry name" value="ABC transporter involved in vitamin B12 uptake, BtuC"/>
    <property type="match status" value="1"/>
</dbReference>
<dbReference type="Gene3D" id="1.10.3470.10">
    <property type="entry name" value="ABC transporter involved in vitamin B12 uptake, BtuC"/>
    <property type="match status" value="1"/>
</dbReference>
<keyword evidence="5 6" id="KW-0472">Membrane</keyword>
<proteinExistence type="inferred from homology"/>
<dbReference type="GO" id="GO:0043190">
    <property type="term" value="C:ATP-binding cassette (ABC) transporter complex"/>
    <property type="evidence" value="ECO:0007669"/>
    <property type="project" value="InterPro"/>
</dbReference>
<gene>
    <name evidence="7" type="ORF">HA299_02170</name>
</gene>
<sequence>MEVLGYTFMQRALIAGLLVAVLCSAVGMFVVLKRLAFIGVGVSHASFGGVAIGFFLGIDPLLSALVFSTGMAVLIGWMSRTGRMSEDSAIGIMFSVSMALGVLLVGLTTGYTVDLFGYLFGNILSVTSEDLLYTLALSAIVLGCVGAFYHQLVYLSFDEEGARASGVPVGALYYMLLVLIALTVVVAIKVVGIVLVSALLIIPAASSLQVLGRLRSCMIAATGLGIFSVLSGLVGSYYFDLATGGTIVLVCGLLFALSFAIGRMR</sequence>
<evidence type="ECO:0000256" key="1">
    <source>
        <dbReference type="ARBA" id="ARBA00004141"/>
    </source>
</evidence>
<dbReference type="InterPro" id="IPR001626">
    <property type="entry name" value="ABC_TroCD"/>
</dbReference>
<feature type="transmembrane region" description="Helical" evidence="6">
    <location>
        <begin position="217"/>
        <end position="239"/>
    </location>
</feature>
<evidence type="ECO:0000256" key="2">
    <source>
        <dbReference type="ARBA" id="ARBA00008034"/>
    </source>
</evidence>
<protein>
    <submittedName>
        <fullName evidence="7">Metal ABC transporter permease</fullName>
    </submittedName>
</protein>
<dbReference type="PANTHER" id="PTHR30477:SF0">
    <property type="entry name" value="METAL TRANSPORT SYSTEM MEMBRANE PROTEIN TM_0125-RELATED"/>
    <property type="match status" value="1"/>
</dbReference>
<feature type="transmembrane region" description="Helical" evidence="6">
    <location>
        <begin position="245"/>
        <end position="262"/>
    </location>
</feature>
<dbReference type="GO" id="GO:0010043">
    <property type="term" value="P:response to zinc ion"/>
    <property type="evidence" value="ECO:0007669"/>
    <property type="project" value="TreeGrafter"/>
</dbReference>
<dbReference type="InterPro" id="IPR037294">
    <property type="entry name" value="ABC_BtuC-like"/>
</dbReference>
<feature type="transmembrane region" description="Helical" evidence="6">
    <location>
        <begin position="131"/>
        <end position="152"/>
    </location>
</feature>
<comment type="caution">
    <text evidence="7">The sequence shown here is derived from an EMBL/GenBank/DDBJ whole genome shotgun (WGS) entry which is preliminary data.</text>
</comment>
<evidence type="ECO:0000256" key="5">
    <source>
        <dbReference type="ARBA" id="ARBA00023136"/>
    </source>
</evidence>
<dbReference type="AlphaFoldDB" id="A0A832RSC7"/>
<dbReference type="Proteomes" id="UP000600363">
    <property type="component" value="Unassembled WGS sequence"/>
</dbReference>
<dbReference type="EMBL" id="DUIH01000009">
    <property type="protein sequence ID" value="HIH69418.1"/>
    <property type="molecule type" value="Genomic_DNA"/>
</dbReference>
<evidence type="ECO:0000313" key="7">
    <source>
        <dbReference type="EMBL" id="HIH69418.1"/>
    </source>
</evidence>
<dbReference type="CDD" id="cd06550">
    <property type="entry name" value="TM_ABC_iron-siderophores_like"/>
    <property type="match status" value="1"/>
</dbReference>
<comment type="subcellular location">
    <subcellularLocation>
        <location evidence="1">Membrane</location>
        <topology evidence="1">Multi-pass membrane protein</topology>
    </subcellularLocation>
</comment>
<evidence type="ECO:0000313" key="8">
    <source>
        <dbReference type="Proteomes" id="UP000600363"/>
    </source>
</evidence>
<feature type="transmembrane region" description="Helical" evidence="6">
    <location>
        <begin position="12"/>
        <end position="31"/>
    </location>
</feature>
<name>A0A832RSC7_9EURY</name>
<evidence type="ECO:0000256" key="4">
    <source>
        <dbReference type="ARBA" id="ARBA00022989"/>
    </source>
</evidence>
<feature type="transmembrane region" description="Helical" evidence="6">
    <location>
        <begin position="172"/>
        <end position="205"/>
    </location>
</feature>
<comment type="similarity">
    <text evidence="2">Belongs to the ABC-3 integral membrane protein family.</text>
</comment>